<dbReference type="GO" id="GO:0005737">
    <property type="term" value="C:cytoplasm"/>
    <property type="evidence" value="ECO:0007669"/>
    <property type="project" value="InterPro"/>
</dbReference>
<evidence type="ECO:0000313" key="2">
    <source>
        <dbReference type="Proteomes" id="UP000008555"/>
    </source>
</evidence>
<dbReference type="RefSeq" id="WP_011997368.1">
    <property type="nucleotide sequence ID" value="NC_009727.1"/>
</dbReference>
<protein>
    <submittedName>
        <fullName evidence="1">Phosphohistidine phosphatase SixA homolog</fullName>
    </submittedName>
</protein>
<dbReference type="HOGENOM" id="CLU_084603_3_1_6"/>
<name>A9KEU7_COXBN</name>
<dbReference type="EMBL" id="CP000733">
    <property type="protein sequence ID" value="ABS76595.2"/>
    <property type="molecule type" value="Genomic_DNA"/>
</dbReference>
<accession>A9KEU7</accession>
<sequence>MSMKLYCVRHGHAEQFTDQRERPLSAEGIEEINKEAAYLKRRGVHVVHIKHSKKLRARQSAAILASAVADEHALEECPLLGEDHSIAPLIDLIQEWHNDTMLVGHMPFMSRLVSALVLGDDSHDMVRFPPGTIVCLEQFENRWILNWVLRPDLVPDQGD</sequence>
<reference evidence="1 2" key="1">
    <citation type="journal article" date="2009" name="Infect. Immun.">
        <title>Comparative genomics reveal extensive transposon-mediated genomic plasticity and diversity among potential effector proteins within the genus Coxiella.</title>
        <authorList>
            <person name="Beare P.A."/>
            <person name="Unsworth N."/>
            <person name="Andoh M."/>
            <person name="Voth D.E."/>
            <person name="Omsland A."/>
            <person name="Gilk S.D."/>
            <person name="Williams K.P."/>
            <person name="Sobral B.W."/>
            <person name="Kupko J.J.III."/>
            <person name="Porcella S.F."/>
            <person name="Samuel J.E."/>
            <person name="Heinzen R.A."/>
        </authorList>
    </citation>
    <scope>NUCLEOTIDE SEQUENCE [LARGE SCALE GENOMIC DNA]</scope>
    <source>
        <strain evidence="1 2">Dugway 5J108-111</strain>
    </source>
</reference>
<gene>
    <name evidence="1" type="primary">sixA</name>
    <name evidence="1" type="ordered locus">CBUD_2007</name>
</gene>
<dbReference type="Pfam" id="PF00300">
    <property type="entry name" value="His_Phos_1"/>
    <property type="match status" value="1"/>
</dbReference>
<dbReference type="Gene3D" id="3.40.50.1240">
    <property type="entry name" value="Phosphoglycerate mutase-like"/>
    <property type="match status" value="1"/>
</dbReference>
<dbReference type="CDD" id="cd07067">
    <property type="entry name" value="HP_PGM_like"/>
    <property type="match status" value="1"/>
</dbReference>
<dbReference type="InterPro" id="IPR004449">
    <property type="entry name" value="SixA"/>
</dbReference>
<dbReference type="InterPro" id="IPR029033">
    <property type="entry name" value="His_PPase_superfam"/>
</dbReference>
<dbReference type="SUPFAM" id="SSF53254">
    <property type="entry name" value="Phosphoglycerate mutase-like"/>
    <property type="match status" value="1"/>
</dbReference>
<proteinExistence type="predicted"/>
<dbReference type="Proteomes" id="UP000008555">
    <property type="component" value="Chromosome"/>
</dbReference>
<evidence type="ECO:0000313" key="1">
    <source>
        <dbReference type="EMBL" id="ABS76595.2"/>
    </source>
</evidence>
<dbReference type="KEGG" id="cbd:CBUD_2007"/>
<dbReference type="AlphaFoldDB" id="A9KEU7"/>
<dbReference type="InterPro" id="IPR013078">
    <property type="entry name" value="His_Pase_superF_clade-1"/>
</dbReference>
<dbReference type="GO" id="GO:0101006">
    <property type="term" value="F:protein histidine phosphatase activity"/>
    <property type="evidence" value="ECO:0007669"/>
    <property type="project" value="InterPro"/>
</dbReference>
<organism evidence="1 2">
    <name type="scientific">Coxiella burnetii (strain Dugway 5J108-111)</name>
    <dbReference type="NCBI Taxonomy" id="434922"/>
    <lineage>
        <taxon>Bacteria</taxon>
        <taxon>Pseudomonadati</taxon>
        <taxon>Pseudomonadota</taxon>
        <taxon>Gammaproteobacteria</taxon>
        <taxon>Legionellales</taxon>
        <taxon>Coxiellaceae</taxon>
        <taxon>Coxiella</taxon>
    </lineage>
</organism>
<dbReference type="NCBIfam" id="TIGR00249">
    <property type="entry name" value="sixA"/>
    <property type="match status" value="1"/>
</dbReference>